<gene>
    <name evidence="2" type="ORF">IAG42_09100</name>
</gene>
<proteinExistence type="predicted"/>
<organism evidence="2 3">
    <name type="scientific">Streptomyces xanthii</name>
    <dbReference type="NCBI Taxonomy" id="2768069"/>
    <lineage>
        <taxon>Bacteria</taxon>
        <taxon>Bacillati</taxon>
        <taxon>Actinomycetota</taxon>
        <taxon>Actinomycetes</taxon>
        <taxon>Kitasatosporales</taxon>
        <taxon>Streptomycetaceae</taxon>
        <taxon>Streptomyces</taxon>
    </lineage>
</organism>
<dbReference type="Proteomes" id="UP000516428">
    <property type="component" value="Chromosome"/>
</dbReference>
<protein>
    <recommendedName>
        <fullName evidence="4">WXG100 family type VII secretion target</fullName>
    </recommendedName>
</protein>
<evidence type="ECO:0008006" key="4">
    <source>
        <dbReference type="Google" id="ProtNLM"/>
    </source>
</evidence>
<accession>A0A7H1B4W1</accession>
<evidence type="ECO:0000313" key="2">
    <source>
        <dbReference type="EMBL" id="QNS03766.1"/>
    </source>
</evidence>
<dbReference type="EMBL" id="CP061281">
    <property type="protein sequence ID" value="QNS03766.1"/>
    <property type="molecule type" value="Genomic_DNA"/>
</dbReference>
<dbReference type="KEGG" id="sxn:IAG42_09100"/>
<reference evidence="2 3" key="1">
    <citation type="submission" date="2020-09" db="EMBL/GenBank/DDBJ databases">
        <title>A novel species.</title>
        <authorList>
            <person name="Gao J."/>
        </authorList>
    </citation>
    <scope>NUCLEOTIDE SEQUENCE [LARGE SCALE GENOMIC DNA]</scope>
    <source>
        <strain evidence="2 3">CRXT-Y-14</strain>
    </source>
</reference>
<keyword evidence="3" id="KW-1185">Reference proteome</keyword>
<evidence type="ECO:0000313" key="3">
    <source>
        <dbReference type="Proteomes" id="UP000516428"/>
    </source>
</evidence>
<evidence type="ECO:0000256" key="1">
    <source>
        <dbReference type="SAM" id="MobiDB-lite"/>
    </source>
</evidence>
<feature type="region of interest" description="Disordered" evidence="1">
    <location>
        <begin position="1"/>
        <end position="21"/>
    </location>
</feature>
<sequence>MAAFSDVTEPTASLRPPAEPEEFSQGWGLDLFNDCGDLVSPTYWVTEAYNAVFGFNPLDEVLESIAGDWEGFAKCADVWDQLGQASGALSQNITAGNATLDRTWDGRAADGACLYFSKLAGRLDELKEEFGKLHAEYDRLTHAAYSAFEAVKGYLGGIIDGLLIAAVEMAAGTALSWSGAGALLGYGLAALEITDMLSKWGLATKRIAAVQMMLNGGVGIVEGIGAAIYGLFVTFDKLGQYDHPAATV</sequence>
<dbReference type="AlphaFoldDB" id="A0A7H1B4W1"/>
<name>A0A7H1B4W1_9ACTN</name>
<dbReference type="RefSeq" id="WP_188336517.1">
    <property type="nucleotide sequence ID" value="NZ_CP061281.1"/>
</dbReference>